<dbReference type="OrthoDB" id="2626188at2"/>
<dbReference type="EMBL" id="PRLG01000015">
    <property type="protein sequence ID" value="PYY29772.1"/>
    <property type="molecule type" value="Genomic_DNA"/>
</dbReference>
<sequence>MGYNNGYDNNNYAITSILRQIGLGTTITVHFQGENHSGTFAGINNGVLVLNRTATGQTSFFPVNQISGIDVP</sequence>
<evidence type="ECO:0000313" key="1">
    <source>
        <dbReference type="EMBL" id="PYY29772.1"/>
    </source>
</evidence>
<name>A0A2W0CI89_9BACL</name>
<gene>
    <name evidence="1" type="ORF">PIL02S_01972</name>
</gene>
<protein>
    <submittedName>
        <fullName evidence="1">Uncharacterized protein</fullName>
    </submittedName>
</protein>
<dbReference type="Proteomes" id="UP000247459">
    <property type="component" value="Unassembled WGS sequence"/>
</dbReference>
<dbReference type="RefSeq" id="WP_110758051.1">
    <property type="nucleotide sequence ID" value="NZ_PRLG01000015.1"/>
</dbReference>
<accession>A0A2W0CI89</accession>
<organism evidence="1 2">
    <name type="scientific">Paenibacillus illinoisensis</name>
    <dbReference type="NCBI Taxonomy" id="59845"/>
    <lineage>
        <taxon>Bacteria</taxon>
        <taxon>Bacillati</taxon>
        <taxon>Bacillota</taxon>
        <taxon>Bacilli</taxon>
        <taxon>Bacillales</taxon>
        <taxon>Paenibacillaceae</taxon>
        <taxon>Paenibacillus</taxon>
    </lineage>
</organism>
<proteinExistence type="predicted"/>
<reference evidence="1 2" key="1">
    <citation type="submission" date="2018-01" db="EMBL/GenBank/DDBJ databases">
        <title>Genome sequence of the PGP bacterium Paenibacillus illinoisensis E3.</title>
        <authorList>
            <person name="Rolli E."/>
            <person name="Marasco R."/>
            <person name="Bessem C."/>
            <person name="Michoud G."/>
            <person name="Gaiarsa S."/>
            <person name="Borin S."/>
            <person name="Daffonchio D."/>
        </authorList>
    </citation>
    <scope>NUCLEOTIDE SEQUENCE [LARGE SCALE GENOMIC DNA]</scope>
    <source>
        <strain evidence="1 2">E3</strain>
    </source>
</reference>
<comment type="caution">
    <text evidence="1">The sequence shown here is derived from an EMBL/GenBank/DDBJ whole genome shotgun (WGS) entry which is preliminary data.</text>
</comment>
<evidence type="ECO:0000313" key="2">
    <source>
        <dbReference type="Proteomes" id="UP000247459"/>
    </source>
</evidence>
<dbReference type="AlphaFoldDB" id="A0A2W0CI89"/>